<feature type="transmembrane region" description="Helical" evidence="1">
    <location>
        <begin position="347"/>
        <end position="367"/>
    </location>
</feature>
<evidence type="ECO:0000313" key="3">
    <source>
        <dbReference type="Proteomes" id="UP000697802"/>
    </source>
</evidence>
<dbReference type="InterPro" id="IPR053156">
    <property type="entry name" value="T6SS_TssM-like"/>
</dbReference>
<proteinExistence type="predicted"/>
<protein>
    <submittedName>
        <fullName evidence="2">Type VI secretion protein VasK</fullName>
    </submittedName>
</protein>
<name>A0ABX0GMF2_9GAMM</name>
<evidence type="ECO:0000313" key="2">
    <source>
        <dbReference type="EMBL" id="NHB90437.1"/>
    </source>
</evidence>
<reference evidence="2 3" key="1">
    <citation type="submission" date="2018-02" db="EMBL/GenBank/DDBJ databases">
        <authorList>
            <person name="Machado R.A."/>
        </authorList>
    </citation>
    <scope>NUCLEOTIDE SEQUENCE [LARGE SCALE GENOMIC DNA]</scope>
    <source>
        <strain evidence="2 3">T327</strain>
    </source>
</reference>
<dbReference type="EMBL" id="PUJU01000122">
    <property type="protein sequence ID" value="NHB90437.1"/>
    <property type="molecule type" value="Genomic_DNA"/>
</dbReference>
<dbReference type="Proteomes" id="UP000697802">
    <property type="component" value="Unassembled WGS sequence"/>
</dbReference>
<keyword evidence="1" id="KW-0472">Membrane</keyword>
<feature type="non-terminal residue" evidence="2">
    <location>
        <position position="383"/>
    </location>
</feature>
<keyword evidence="3" id="KW-1185">Reference proteome</keyword>
<sequence length="383" mass="44095">MVNTLILLVGTITLLVSLVGLGWWFWGEHQTTDTETFNHLLRVCGIAWVLMVVVSMLGFITVTLFVKNKVTDTKPDTRPLLPVSEPYNYGDLGDRLHRRYGMFWRYKVRILLLLGEPEQVEAIAPGLTTQHWLEGHRTLLLWGGSLQTEPDTAQLAALRRLRRFRPLNGIVWALTEQQSAQPVWMDKALRMLQKQAQQLHWQAPIYLWQVCHSLWSQAGRVTQAVGCFLPERCTPEIVETHLQQLIDPMRKLGMQQVLAENAHDFLYRLSSTLEKQGIAHWRKVLTPWLAEYSERVLLRGLMFSLPLEPNRDAGPQNWLPDFAWQGVLTDSLHWHGRRFGWFQKRNVCRGLMVLALLWGAGSVLSLFTNRDQIKVVQAAVTDL</sequence>
<evidence type="ECO:0000256" key="1">
    <source>
        <dbReference type="SAM" id="Phobius"/>
    </source>
</evidence>
<feature type="transmembrane region" description="Helical" evidence="1">
    <location>
        <begin position="46"/>
        <end position="66"/>
    </location>
</feature>
<comment type="caution">
    <text evidence="2">The sequence shown here is derived from an EMBL/GenBank/DDBJ whole genome shotgun (WGS) entry which is preliminary data.</text>
</comment>
<gene>
    <name evidence="2" type="ORF">C5471_23260</name>
</gene>
<dbReference type="PANTHER" id="PTHR36153">
    <property type="entry name" value="INNER MEMBRANE PROTEIN-RELATED"/>
    <property type="match status" value="1"/>
</dbReference>
<keyword evidence="1" id="KW-1133">Transmembrane helix</keyword>
<keyword evidence="1" id="KW-0812">Transmembrane</keyword>
<accession>A0ABX0GMF2</accession>
<organism evidence="2 3">
    <name type="scientific">Photorhabdus tasmaniensis</name>
    <dbReference type="NCBI Taxonomy" id="1004159"/>
    <lineage>
        <taxon>Bacteria</taxon>
        <taxon>Pseudomonadati</taxon>
        <taxon>Pseudomonadota</taxon>
        <taxon>Gammaproteobacteria</taxon>
        <taxon>Enterobacterales</taxon>
        <taxon>Morganellaceae</taxon>
        <taxon>Photorhabdus</taxon>
    </lineage>
</organism>
<feature type="transmembrane region" description="Helical" evidence="1">
    <location>
        <begin position="5"/>
        <end position="26"/>
    </location>
</feature>
<dbReference type="PANTHER" id="PTHR36153:SF1">
    <property type="entry name" value="TYPE VI SECRETION SYSTEM COMPONENT TSSM1"/>
    <property type="match status" value="1"/>
</dbReference>